<evidence type="ECO:0000313" key="8">
    <source>
        <dbReference type="EMBL" id="KAJ1916842.1"/>
    </source>
</evidence>
<feature type="compositionally biased region" description="Low complexity" evidence="6">
    <location>
        <begin position="52"/>
        <end position="61"/>
    </location>
</feature>
<dbReference type="InterPro" id="IPR036638">
    <property type="entry name" value="HLH_DNA-bd_sf"/>
</dbReference>
<dbReference type="GO" id="GO:0000981">
    <property type="term" value="F:DNA-binding transcription factor activity, RNA polymerase II-specific"/>
    <property type="evidence" value="ECO:0007669"/>
    <property type="project" value="TreeGrafter"/>
</dbReference>
<feature type="region of interest" description="Disordered" evidence="6">
    <location>
        <begin position="381"/>
        <end position="441"/>
    </location>
</feature>
<feature type="compositionally biased region" description="Pro residues" evidence="6">
    <location>
        <begin position="428"/>
        <end position="441"/>
    </location>
</feature>
<feature type="region of interest" description="Disordered" evidence="6">
    <location>
        <begin position="127"/>
        <end position="275"/>
    </location>
</feature>
<dbReference type="InterPro" id="IPR011598">
    <property type="entry name" value="bHLH_dom"/>
</dbReference>
<dbReference type="PANTHER" id="PTHR15741">
    <property type="entry name" value="BASIC HELIX-LOOP-HELIX ZIP TRANSCRIPTION FACTOR"/>
    <property type="match status" value="1"/>
</dbReference>
<feature type="region of interest" description="Disordered" evidence="6">
    <location>
        <begin position="33"/>
        <end position="70"/>
    </location>
</feature>
<feature type="compositionally biased region" description="Polar residues" evidence="6">
    <location>
        <begin position="414"/>
        <end position="423"/>
    </location>
</feature>
<evidence type="ECO:0000256" key="6">
    <source>
        <dbReference type="SAM" id="MobiDB-lite"/>
    </source>
</evidence>
<dbReference type="OrthoDB" id="5344169at2759"/>
<keyword evidence="4" id="KW-0804">Transcription</keyword>
<dbReference type="PROSITE" id="PS50888">
    <property type="entry name" value="BHLH"/>
    <property type="match status" value="1"/>
</dbReference>
<gene>
    <name evidence="8" type="ORF">IWQ60_007983</name>
</gene>
<feature type="compositionally biased region" description="Polar residues" evidence="6">
    <location>
        <begin position="172"/>
        <end position="181"/>
    </location>
</feature>
<comment type="subcellular location">
    <subcellularLocation>
        <location evidence="1">Nucleus</location>
    </subcellularLocation>
</comment>
<evidence type="ECO:0000256" key="5">
    <source>
        <dbReference type="ARBA" id="ARBA00023242"/>
    </source>
</evidence>
<evidence type="ECO:0000256" key="3">
    <source>
        <dbReference type="ARBA" id="ARBA00023125"/>
    </source>
</evidence>
<dbReference type="PANTHER" id="PTHR15741:SF27">
    <property type="entry name" value="TRANSCRIPTION FACTOR AP-4"/>
    <property type="match status" value="1"/>
</dbReference>
<evidence type="ECO:0000259" key="7">
    <source>
        <dbReference type="PROSITE" id="PS50888"/>
    </source>
</evidence>
<feature type="region of interest" description="Disordered" evidence="6">
    <location>
        <begin position="473"/>
        <end position="552"/>
    </location>
</feature>
<accession>A0A9W7ZZV3</accession>
<feature type="region of interest" description="Disordered" evidence="6">
    <location>
        <begin position="584"/>
        <end position="667"/>
    </location>
</feature>
<dbReference type="EMBL" id="JANBPT010000567">
    <property type="protein sequence ID" value="KAJ1916842.1"/>
    <property type="molecule type" value="Genomic_DNA"/>
</dbReference>
<sequence>MNPSHDNAMFNGLSLEDLGFDLNDLLHNSGGQLPFDLSQLTPNPAPGPPQAPARTAAPHPQAGKERPLSPPTTQLLEQLQAVLHKAQTTGNYPLLRQLQGMIQSQTGLPLTPLSTGLYPTITLPPCPTNGPPDTPGGTDSTFPAHLSTSGPPAMSPTLLPEAAIPMPRSAKTAPSVSTSSSARKRQRPEADATLETLRSPAQTGAAEYTMSPSKRPISFKTPMMTASTPADHRVTSTRSSGRASGGPRPRVHPGTSSQASSLQNTPRFVPGLDTHPSYLQSSPLVHPGDLGSALLHSPFLFDPGQWSPWQQNEAQAQALANLTLTSPGLLCSPAMLMSDNASPAFQPMPGVQAMDFSLGSPSLSATPAQNPTDIGSLLFNQAASTPPAPFPSAMGPPSVDSAPSRNPQHGARGSVNSRQTADASTLPAPLPEPAQIPPLPLPSTVEFIAGKTVDATATASITPATPASLMQIQLPHSDSPSTPESSVSPPAVEPSSPLSATTRPGQAAAGRERPAPPNQTAGSSPWPTEKKGRRIRVASRPTVAKARCQPTTTSTSANLLALAPIRDLTASKSAATVPPSFVVSSASVGGPPPASPAALRPGPSPALSAQSSGGNGGRTAPVPLTPRGLGPSPAKTGANRGPRIPISPLPKPVHGPSGTGGGSAFPGLSANQIAQRLAERSNYQNMMSGDSQLLGLTYNRHLHLGLEQRRSSHKAAEQKRRDSLKMCFDNLKSRVPHLDEKLISKVYILNKAADYIVALEAQHERDRGELRRLRVQLGLPEDDEEEEEARTIGLSPEGSSGAAADVGSASDGEDDDDDG</sequence>
<keyword evidence="5" id="KW-0539">Nucleus</keyword>
<dbReference type="SMART" id="SM00353">
    <property type="entry name" value="HLH"/>
    <property type="match status" value="1"/>
</dbReference>
<dbReference type="GO" id="GO:0000978">
    <property type="term" value="F:RNA polymerase II cis-regulatory region sequence-specific DNA binding"/>
    <property type="evidence" value="ECO:0007669"/>
    <property type="project" value="TreeGrafter"/>
</dbReference>
<dbReference type="GO" id="GO:0005634">
    <property type="term" value="C:nucleus"/>
    <property type="evidence" value="ECO:0007669"/>
    <property type="project" value="UniProtKB-SubCell"/>
</dbReference>
<keyword evidence="3" id="KW-0238">DNA-binding</keyword>
<reference evidence="8" key="1">
    <citation type="submission" date="2022-07" db="EMBL/GenBank/DDBJ databases">
        <title>Phylogenomic reconstructions and comparative analyses of Kickxellomycotina fungi.</title>
        <authorList>
            <person name="Reynolds N.K."/>
            <person name="Stajich J.E."/>
            <person name="Barry K."/>
            <person name="Grigoriev I.V."/>
            <person name="Crous P."/>
            <person name="Smith M.E."/>
        </authorList>
    </citation>
    <scope>NUCLEOTIDE SEQUENCE</scope>
    <source>
        <strain evidence="8">RSA 861</strain>
    </source>
</reference>
<feature type="compositionally biased region" description="Low complexity" evidence="6">
    <location>
        <begin position="798"/>
        <end position="810"/>
    </location>
</feature>
<evidence type="ECO:0000256" key="1">
    <source>
        <dbReference type="ARBA" id="ARBA00004123"/>
    </source>
</evidence>
<proteinExistence type="predicted"/>
<feature type="compositionally biased region" description="Low complexity" evidence="6">
    <location>
        <begin position="596"/>
        <end position="609"/>
    </location>
</feature>
<name>A0A9W7ZZV3_9FUNG</name>
<dbReference type="InterPro" id="IPR052207">
    <property type="entry name" value="Max-like/E-box_TFs"/>
</dbReference>
<protein>
    <recommendedName>
        <fullName evidence="7">BHLH domain-containing protein</fullName>
    </recommendedName>
</protein>
<dbReference type="Gene3D" id="4.10.280.10">
    <property type="entry name" value="Helix-loop-helix DNA-binding domain"/>
    <property type="match status" value="1"/>
</dbReference>
<feature type="compositionally biased region" description="Low complexity" evidence="6">
    <location>
        <begin position="236"/>
        <end position="248"/>
    </location>
</feature>
<dbReference type="Proteomes" id="UP001150569">
    <property type="component" value="Unassembled WGS sequence"/>
</dbReference>
<organism evidence="8 9">
    <name type="scientific">Tieghemiomyces parasiticus</name>
    <dbReference type="NCBI Taxonomy" id="78921"/>
    <lineage>
        <taxon>Eukaryota</taxon>
        <taxon>Fungi</taxon>
        <taxon>Fungi incertae sedis</taxon>
        <taxon>Zoopagomycota</taxon>
        <taxon>Kickxellomycotina</taxon>
        <taxon>Dimargaritomycetes</taxon>
        <taxon>Dimargaritales</taxon>
        <taxon>Dimargaritaceae</taxon>
        <taxon>Tieghemiomyces</taxon>
    </lineage>
</organism>
<keyword evidence="9" id="KW-1185">Reference proteome</keyword>
<evidence type="ECO:0000256" key="4">
    <source>
        <dbReference type="ARBA" id="ARBA00023163"/>
    </source>
</evidence>
<feature type="compositionally biased region" description="Polar residues" evidence="6">
    <location>
        <begin position="254"/>
        <end position="266"/>
    </location>
</feature>
<evidence type="ECO:0000313" key="9">
    <source>
        <dbReference type="Proteomes" id="UP001150569"/>
    </source>
</evidence>
<feature type="domain" description="BHLH" evidence="7">
    <location>
        <begin position="708"/>
        <end position="759"/>
    </location>
</feature>
<feature type="region of interest" description="Disordered" evidence="6">
    <location>
        <begin position="777"/>
        <end position="819"/>
    </location>
</feature>
<comment type="caution">
    <text evidence="8">The sequence shown here is derived from an EMBL/GenBank/DDBJ whole genome shotgun (WGS) entry which is preliminary data.</text>
</comment>
<dbReference type="Pfam" id="PF00010">
    <property type="entry name" value="HLH"/>
    <property type="match status" value="1"/>
</dbReference>
<feature type="compositionally biased region" description="Low complexity" evidence="6">
    <location>
        <begin position="475"/>
        <end position="499"/>
    </location>
</feature>
<dbReference type="SUPFAM" id="SSF47459">
    <property type="entry name" value="HLH, helix-loop-helix DNA-binding domain"/>
    <property type="match status" value="1"/>
</dbReference>
<keyword evidence="2" id="KW-0805">Transcription regulation</keyword>
<dbReference type="CDD" id="cd11405">
    <property type="entry name" value="bHLHzip_MLXIP_like"/>
    <property type="match status" value="1"/>
</dbReference>
<dbReference type="GO" id="GO:0046983">
    <property type="term" value="F:protein dimerization activity"/>
    <property type="evidence" value="ECO:0007669"/>
    <property type="project" value="InterPro"/>
</dbReference>
<evidence type="ECO:0000256" key="2">
    <source>
        <dbReference type="ARBA" id="ARBA00023015"/>
    </source>
</evidence>
<dbReference type="AlphaFoldDB" id="A0A9W7ZZV3"/>